<accession>A0A699LD50</accession>
<evidence type="ECO:0008006" key="3">
    <source>
        <dbReference type="Google" id="ProtNLM"/>
    </source>
</evidence>
<feature type="compositionally biased region" description="Basic and acidic residues" evidence="1">
    <location>
        <begin position="35"/>
        <end position="62"/>
    </location>
</feature>
<dbReference type="AlphaFoldDB" id="A0A699LD50"/>
<dbReference type="EMBL" id="BKCJ010597322">
    <property type="protein sequence ID" value="GFB30357.1"/>
    <property type="molecule type" value="Genomic_DNA"/>
</dbReference>
<dbReference type="Pfam" id="PF08284">
    <property type="entry name" value="RVP_2"/>
    <property type="match status" value="1"/>
</dbReference>
<reference evidence="2" key="1">
    <citation type="journal article" date="2019" name="Sci. Rep.">
        <title>Draft genome of Tanacetum cinerariifolium, the natural source of mosquito coil.</title>
        <authorList>
            <person name="Yamashiro T."/>
            <person name="Shiraishi A."/>
            <person name="Satake H."/>
            <person name="Nakayama K."/>
        </authorList>
    </citation>
    <scope>NUCLEOTIDE SEQUENCE</scope>
</reference>
<evidence type="ECO:0000256" key="1">
    <source>
        <dbReference type="SAM" id="MobiDB-lite"/>
    </source>
</evidence>
<name>A0A699LD50_TANCI</name>
<sequence>MLRDDIREVISPFKYTTLDDLLSRARVREADLLRKKSKEAKETKRKLDFVDRDAKRPKKDQSQRSGGTKLRHHVRSVIKLILEYVARICQVIEAKPLKSIKEEKVEKTGVPALTGRAYMMATEEDKVVCDVIAEVEIASNEIVLVSKVYRDVELEIDDSVFKIDLIPIVLGAFNIVIGMDWLNRLENICHMVVKIFTAHVIDIKFEKKSVKDIPVVNEFLNVFPEDLSGIPPERQVEFQIDLIPRATPIVKTSYRLALSKMKKLISQFQELLDVLFVLVFLHAEL</sequence>
<evidence type="ECO:0000313" key="2">
    <source>
        <dbReference type="EMBL" id="GFB30357.1"/>
    </source>
</evidence>
<protein>
    <recommendedName>
        <fullName evidence="3">Reverse transcriptase domain-containing protein</fullName>
    </recommendedName>
</protein>
<dbReference type="PANTHER" id="PTHR15503">
    <property type="entry name" value="LDOC1 RELATED"/>
    <property type="match status" value="1"/>
</dbReference>
<dbReference type="PANTHER" id="PTHR15503:SF42">
    <property type="entry name" value="ZINC FINGER, CCHC-TYPE, RETROTRANSPOSON GAG DOMAIN, ASPARTIC PEPTIDASE DOMAIN PROTEIN-RELATED"/>
    <property type="match status" value="1"/>
</dbReference>
<dbReference type="InterPro" id="IPR032567">
    <property type="entry name" value="RTL1-rel"/>
</dbReference>
<feature type="region of interest" description="Disordered" evidence="1">
    <location>
        <begin position="35"/>
        <end position="69"/>
    </location>
</feature>
<comment type="caution">
    <text evidence="2">The sequence shown here is derived from an EMBL/GenBank/DDBJ whole genome shotgun (WGS) entry which is preliminary data.</text>
</comment>
<gene>
    <name evidence="2" type="ORF">Tci_702328</name>
</gene>
<proteinExistence type="predicted"/>
<organism evidence="2">
    <name type="scientific">Tanacetum cinerariifolium</name>
    <name type="common">Dalmatian daisy</name>
    <name type="synonym">Chrysanthemum cinerariifolium</name>
    <dbReference type="NCBI Taxonomy" id="118510"/>
    <lineage>
        <taxon>Eukaryota</taxon>
        <taxon>Viridiplantae</taxon>
        <taxon>Streptophyta</taxon>
        <taxon>Embryophyta</taxon>
        <taxon>Tracheophyta</taxon>
        <taxon>Spermatophyta</taxon>
        <taxon>Magnoliopsida</taxon>
        <taxon>eudicotyledons</taxon>
        <taxon>Gunneridae</taxon>
        <taxon>Pentapetalae</taxon>
        <taxon>asterids</taxon>
        <taxon>campanulids</taxon>
        <taxon>Asterales</taxon>
        <taxon>Asteraceae</taxon>
        <taxon>Asteroideae</taxon>
        <taxon>Anthemideae</taxon>
        <taxon>Anthemidinae</taxon>
        <taxon>Tanacetum</taxon>
    </lineage>
</organism>